<dbReference type="AlphaFoldDB" id="A0A537LD33"/>
<protein>
    <submittedName>
        <fullName evidence="7">M67 family metallopeptidase</fullName>
    </submittedName>
</protein>
<dbReference type="Pfam" id="PF14464">
    <property type="entry name" value="Prok-JAB"/>
    <property type="match status" value="1"/>
</dbReference>
<dbReference type="InterPro" id="IPR051929">
    <property type="entry name" value="VirAsm_ModProt"/>
</dbReference>
<evidence type="ECO:0000256" key="5">
    <source>
        <dbReference type="ARBA" id="ARBA00023049"/>
    </source>
</evidence>
<organism evidence="7 8">
    <name type="scientific">Candidatus Segetimicrobium genomatis</name>
    <dbReference type="NCBI Taxonomy" id="2569760"/>
    <lineage>
        <taxon>Bacteria</taxon>
        <taxon>Bacillati</taxon>
        <taxon>Candidatus Sysuimicrobiota</taxon>
        <taxon>Candidatus Sysuimicrobiia</taxon>
        <taxon>Candidatus Sysuimicrobiales</taxon>
        <taxon>Candidatus Segetimicrobiaceae</taxon>
        <taxon>Candidatus Segetimicrobium</taxon>
    </lineage>
</organism>
<evidence type="ECO:0000256" key="1">
    <source>
        <dbReference type="ARBA" id="ARBA00022670"/>
    </source>
</evidence>
<dbReference type="Proteomes" id="UP000319353">
    <property type="component" value="Unassembled WGS sequence"/>
</dbReference>
<evidence type="ECO:0000256" key="3">
    <source>
        <dbReference type="ARBA" id="ARBA00022801"/>
    </source>
</evidence>
<dbReference type="GO" id="GO:0008270">
    <property type="term" value="F:zinc ion binding"/>
    <property type="evidence" value="ECO:0007669"/>
    <property type="project" value="TreeGrafter"/>
</dbReference>
<dbReference type="SMART" id="SM00232">
    <property type="entry name" value="JAB_MPN"/>
    <property type="match status" value="1"/>
</dbReference>
<dbReference type="GO" id="GO:0008235">
    <property type="term" value="F:metalloexopeptidase activity"/>
    <property type="evidence" value="ECO:0007669"/>
    <property type="project" value="TreeGrafter"/>
</dbReference>
<keyword evidence="3" id="KW-0378">Hydrolase</keyword>
<dbReference type="SUPFAM" id="SSF102712">
    <property type="entry name" value="JAB1/MPN domain"/>
    <property type="match status" value="1"/>
</dbReference>
<dbReference type="Gene3D" id="3.40.140.10">
    <property type="entry name" value="Cytidine Deaminase, domain 2"/>
    <property type="match status" value="1"/>
</dbReference>
<dbReference type="InterPro" id="IPR000555">
    <property type="entry name" value="JAMM/MPN+_dom"/>
</dbReference>
<dbReference type="InterPro" id="IPR037518">
    <property type="entry name" value="MPN"/>
</dbReference>
<evidence type="ECO:0000313" key="8">
    <source>
        <dbReference type="Proteomes" id="UP000319353"/>
    </source>
</evidence>
<dbReference type="EMBL" id="VBAL01000020">
    <property type="protein sequence ID" value="TMJ05880.1"/>
    <property type="molecule type" value="Genomic_DNA"/>
</dbReference>
<evidence type="ECO:0000256" key="2">
    <source>
        <dbReference type="ARBA" id="ARBA00022723"/>
    </source>
</evidence>
<evidence type="ECO:0000256" key="4">
    <source>
        <dbReference type="ARBA" id="ARBA00022833"/>
    </source>
</evidence>
<keyword evidence="1" id="KW-0645">Protease</keyword>
<sequence length="132" mass="14718">MLELSRDQAGALIKHAEEESPNECCGLLAGRNGRVERVYPGTNVDHSPYTYLMDPNEQLAAFKDMEAVGLDLVGIYHSHTHTPAYPSRTDVAKAFYPDSLYVIVSLARRDAPDIRAFRVADGQIREESVIVR</sequence>
<accession>A0A537LD33</accession>
<reference evidence="7 8" key="1">
    <citation type="journal article" date="2019" name="Nat. Microbiol.">
        <title>Mediterranean grassland soil C-N compound turnover is dependent on rainfall and depth, and is mediated by genomically divergent microorganisms.</title>
        <authorList>
            <person name="Diamond S."/>
            <person name="Andeer P.F."/>
            <person name="Li Z."/>
            <person name="Crits-Christoph A."/>
            <person name="Burstein D."/>
            <person name="Anantharaman K."/>
            <person name="Lane K.R."/>
            <person name="Thomas B.C."/>
            <person name="Pan C."/>
            <person name="Northen T.R."/>
            <person name="Banfield J.F."/>
        </authorList>
    </citation>
    <scope>NUCLEOTIDE SEQUENCE [LARGE SCALE GENOMIC DNA]</scope>
    <source>
        <strain evidence="7">NP_4</strain>
    </source>
</reference>
<feature type="domain" description="MPN" evidence="6">
    <location>
        <begin position="2"/>
        <end position="123"/>
    </location>
</feature>
<proteinExistence type="predicted"/>
<evidence type="ECO:0000259" key="6">
    <source>
        <dbReference type="PROSITE" id="PS50249"/>
    </source>
</evidence>
<dbReference type="GO" id="GO:0006508">
    <property type="term" value="P:proteolysis"/>
    <property type="evidence" value="ECO:0007669"/>
    <property type="project" value="UniProtKB-KW"/>
</dbReference>
<dbReference type="PANTHER" id="PTHR34858:SF1">
    <property type="entry name" value="CYSO-CYSTEINE PEPTIDASE"/>
    <property type="match status" value="1"/>
</dbReference>
<dbReference type="InterPro" id="IPR028090">
    <property type="entry name" value="JAB_dom_prok"/>
</dbReference>
<name>A0A537LD33_9BACT</name>
<keyword evidence="2" id="KW-0479">Metal-binding</keyword>
<dbReference type="FunFam" id="3.40.140.10:FF:000085">
    <property type="entry name" value="Mov34/MPN/PAD-1 family protein"/>
    <property type="match status" value="1"/>
</dbReference>
<comment type="caution">
    <text evidence="7">The sequence shown here is derived from an EMBL/GenBank/DDBJ whole genome shotgun (WGS) entry which is preliminary data.</text>
</comment>
<dbReference type="PANTHER" id="PTHR34858">
    <property type="entry name" value="CYSO-CYSTEINE PEPTIDASE"/>
    <property type="match status" value="1"/>
</dbReference>
<keyword evidence="5" id="KW-0482">Metalloprotease</keyword>
<keyword evidence="4" id="KW-0862">Zinc</keyword>
<evidence type="ECO:0000313" key="7">
    <source>
        <dbReference type="EMBL" id="TMJ05880.1"/>
    </source>
</evidence>
<dbReference type="PROSITE" id="PS50249">
    <property type="entry name" value="MPN"/>
    <property type="match status" value="1"/>
</dbReference>
<dbReference type="CDD" id="cd08070">
    <property type="entry name" value="MPN_like"/>
    <property type="match status" value="1"/>
</dbReference>
<gene>
    <name evidence="7" type="ORF">E6H01_02405</name>
</gene>